<keyword evidence="3 6" id="KW-0653">Protein transport</keyword>
<feature type="domain" description="Autophagy-related protein 11 C-terminal" evidence="9">
    <location>
        <begin position="879"/>
        <end position="993"/>
    </location>
</feature>
<reference evidence="10" key="1">
    <citation type="submission" date="2019-10" db="EMBL/GenBank/DDBJ databases">
        <authorList>
            <consortium name="DOE Joint Genome Institute"/>
            <person name="Kuo A."/>
            <person name="Miyauchi S."/>
            <person name="Kiss E."/>
            <person name="Drula E."/>
            <person name="Kohler A."/>
            <person name="Sanchez-Garcia M."/>
            <person name="Andreopoulos B."/>
            <person name="Barry K.W."/>
            <person name="Bonito G."/>
            <person name="Buee M."/>
            <person name="Carver A."/>
            <person name="Chen C."/>
            <person name="Cichocki N."/>
            <person name="Clum A."/>
            <person name="Culley D."/>
            <person name="Crous P.W."/>
            <person name="Fauchery L."/>
            <person name="Girlanda M."/>
            <person name="Hayes R."/>
            <person name="Keri Z."/>
            <person name="LaButti K."/>
            <person name="Lipzen A."/>
            <person name="Lombard V."/>
            <person name="Magnuson J."/>
            <person name="Maillard F."/>
            <person name="Morin E."/>
            <person name="Murat C."/>
            <person name="Nolan M."/>
            <person name="Ohm R."/>
            <person name="Pangilinan J."/>
            <person name="Pereira M."/>
            <person name="Perotto S."/>
            <person name="Peter M."/>
            <person name="Riley R."/>
            <person name="Sitrit Y."/>
            <person name="Stielow B."/>
            <person name="Szollosi G."/>
            <person name="Zifcakova L."/>
            <person name="Stursova M."/>
            <person name="Spatafora J.W."/>
            <person name="Tedersoo L."/>
            <person name="Vaario L.-M."/>
            <person name="Yamada A."/>
            <person name="Yan M."/>
            <person name="Wang P."/>
            <person name="Xu J."/>
            <person name="Bruns T."/>
            <person name="Baldrian P."/>
            <person name="Vilgalys R."/>
            <person name="Henrissat B."/>
            <person name="Grigoriev I.V."/>
            <person name="Hibbett D."/>
            <person name="Nagy L.G."/>
            <person name="Martin F.M."/>
        </authorList>
    </citation>
    <scope>NUCLEOTIDE SEQUENCE</scope>
    <source>
        <strain evidence="10">Prilba</strain>
    </source>
</reference>
<dbReference type="EMBL" id="WHVB01000037">
    <property type="protein sequence ID" value="KAF8467125.1"/>
    <property type="molecule type" value="Genomic_DNA"/>
</dbReference>
<comment type="subcellular location">
    <subcellularLocation>
        <location evidence="6">Preautophagosomal structure membrane</location>
        <topology evidence="6">Peripheral membrane protein</topology>
    </subcellularLocation>
    <subcellularLocation>
        <location evidence="6">Vacuole membrane</location>
        <topology evidence="6">Peripheral membrane protein</topology>
    </subcellularLocation>
    <text evidence="6">During pexophagy, accumulates in the vacuolar membrane region, where the peroxisomes contact the vacuole.</text>
</comment>
<gene>
    <name evidence="10" type="ORF">DFH94DRAFT_299516</name>
</gene>
<evidence type="ECO:0000256" key="5">
    <source>
        <dbReference type="ARBA" id="ARBA00023054"/>
    </source>
</evidence>
<evidence type="ECO:0000256" key="2">
    <source>
        <dbReference type="ARBA" id="ARBA00022448"/>
    </source>
</evidence>
<keyword evidence="2 6" id="KW-0813">Transport</keyword>
<name>A0A9P5JXA8_9AGAM</name>
<dbReference type="Pfam" id="PF04108">
    <property type="entry name" value="ATG17_like"/>
    <property type="match status" value="1"/>
</dbReference>
<dbReference type="InterPro" id="IPR045326">
    <property type="entry name" value="ATG17-like_dom"/>
</dbReference>
<comment type="similarity">
    <text evidence="1 6">Belongs to the ATG11 family.</text>
</comment>
<dbReference type="GO" id="GO:0005774">
    <property type="term" value="C:vacuolar membrane"/>
    <property type="evidence" value="ECO:0007669"/>
    <property type="project" value="UniProtKB-SubCell"/>
</dbReference>
<dbReference type="GO" id="GO:0000422">
    <property type="term" value="P:autophagy of mitochondrion"/>
    <property type="evidence" value="ECO:0007669"/>
    <property type="project" value="TreeGrafter"/>
</dbReference>
<keyword evidence="4 6" id="KW-0072">Autophagy</keyword>
<dbReference type="InterPro" id="IPR019460">
    <property type="entry name" value="Atg11_C"/>
</dbReference>
<evidence type="ECO:0000256" key="4">
    <source>
        <dbReference type="ARBA" id="ARBA00023006"/>
    </source>
</evidence>
<dbReference type="GO" id="GO:1990316">
    <property type="term" value="C:Atg1/ULK1 kinase complex"/>
    <property type="evidence" value="ECO:0007669"/>
    <property type="project" value="TreeGrafter"/>
</dbReference>
<keyword evidence="6" id="KW-0926">Vacuole</keyword>
<dbReference type="GO" id="GO:1903599">
    <property type="term" value="P:positive regulation of autophagy of mitochondrion"/>
    <property type="evidence" value="ECO:0007669"/>
    <property type="project" value="UniProtKB-UniRule"/>
</dbReference>
<comment type="caution">
    <text evidence="10">The sequence shown here is derived from an EMBL/GenBank/DDBJ whole genome shotgun (WGS) entry which is preliminary data.</text>
</comment>
<dbReference type="GO" id="GO:0000045">
    <property type="term" value="P:autophagosome assembly"/>
    <property type="evidence" value="ECO:0007669"/>
    <property type="project" value="UniProtKB-UniRule"/>
</dbReference>
<dbReference type="PANTHER" id="PTHR13222:SF1">
    <property type="entry name" value="RB1-INDUCIBLE COILED-COIL PROTEIN 1"/>
    <property type="match status" value="1"/>
</dbReference>
<dbReference type="GO" id="GO:0019901">
    <property type="term" value="F:protein kinase binding"/>
    <property type="evidence" value="ECO:0007669"/>
    <property type="project" value="TreeGrafter"/>
</dbReference>
<feature type="coiled-coil region" evidence="7">
    <location>
        <begin position="558"/>
        <end position="698"/>
    </location>
</feature>
<comment type="function">
    <text evidence="6">Involved in cytoplasm to vacuole transport (Cvt), pexophagy, mitophagy and nucleophagy. Recruits mitochondria for their selective degradation via autophagy (mitophagy) during starvation. Works as scaffold proteins that recruit ATG proteins to the pre-autophagosome (PAS), the site of vesicle/autophagosome formation. Required for the Cvt vesicles completion.</text>
</comment>
<evidence type="ECO:0000313" key="10">
    <source>
        <dbReference type="EMBL" id="KAF8467125.1"/>
    </source>
</evidence>
<evidence type="ECO:0000259" key="9">
    <source>
        <dbReference type="Pfam" id="PF10377"/>
    </source>
</evidence>
<feature type="coiled-coil region" evidence="7">
    <location>
        <begin position="761"/>
        <end position="823"/>
    </location>
</feature>
<reference evidence="10" key="2">
    <citation type="journal article" date="2020" name="Nat. Commun.">
        <title>Large-scale genome sequencing of mycorrhizal fungi provides insights into the early evolution of symbiotic traits.</title>
        <authorList>
            <person name="Miyauchi S."/>
            <person name="Kiss E."/>
            <person name="Kuo A."/>
            <person name="Drula E."/>
            <person name="Kohler A."/>
            <person name="Sanchez-Garcia M."/>
            <person name="Morin E."/>
            <person name="Andreopoulos B."/>
            <person name="Barry K.W."/>
            <person name="Bonito G."/>
            <person name="Buee M."/>
            <person name="Carver A."/>
            <person name="Chen C."/>
            <person name="Cichocki N."/>
            <person name="Clum A."/>
            <person name="Culley D."/>
            <person name="Crous P.W."/>
            <person name="Fauchery L."/>
            <person name="Girlanda M."/>
            <person name="Hayes R.D."/>
            <person name="Keri Z."/>
            <person name="LaButti K."/>
            <person name="Lipzen A."/>
            <person name="Lombard V."/>
            <person name="Magnuson J."/>
            <person name="Maillard F."/>
            <person name="Murat C."/>
            <person name="Nolan M."/>
            <person name="Ohm R.A."/>
            <person name="Pangilinan J."/>
            <person name="Pereira M.F."/>
            <person name="Perotto S."/>
            <person name="Peter M."/>
            <person name="Pfister S."/>
            <person name="Riley R."/>
            <person name="Sitrit Y."/>
            <person name="Stielow J.B."/>
            <person name="Szollosi G."/>
            <person name="Zifcakova L."/>
            <person name="Stursova M."/>
            <person name="Spatafora J.W."/>
            <person name="Tedersoo L."/>
            <person name="Vaario L.M."/>
            <person name="Yamada A."/>
            <person name="Yan M."/>
            <person name="Wang P."/>
            <person name="Xu J."/>
            <person name="Bruns T."/>
            <person name="Baldrian P."/>
            <person name="Vilgalys R."/>
            <person name="Dunand C."/>
            <person name="Henrissat B."/>
            <person name="Grigoriev I.V."/>
            <person name="Hibbett D."/>
            <person name="Nagy L.G."/>
            <person name="Martin F.M."/>
        </authorList>
    </citation>
    <scope>NUCLEOTIDE SEQUENCE</scope>
    <source>
        <strain evidence="10">Prilba</strain>
    </source>
</reference>
<dbReference type="GO" id="GO:0034727">
    <property type="term" value="P:piecemeal microautophagy of the nucleus"/>
    <property type="evidence" value="ECO:0007669"/>
    <property type="project" value="TreeGrafter"/>
</dbReference>
<dbReference type="AlphaFoldDB" id="A0A9P5JXA8"/>
<accession>A0A9P5JXA8</accession>
<organism evidence="10 11">
    <name type="scientific">Russula ochroleuca</name>
    <dbReference type="NCBI Taxonomy" id="152965"/>
    <lineage>
        <taxon>Eukaryota</taxon>
        <taxon>Fungi</taxon>
        <taxon>Dikarya</taxon>
        <taxon>Basidiomycota</taxon>
        <taxon>Agaricomycotina</taxon>
        <taxon>Agaricomycetes</taxon>
        <taxon>Russulales</taxon>
        <taxon>Russulaceae</taxon>
        <taxon>Russula</taxon>
    </lineage>
</organism>
<evidence type="ECO:0000256" key="3">
    <source>
        <dbReference type="ARBA" id="ARBA00022927"/>
    </source>
</evidence>
<keyword evidence="6" id="KW-0472">Membrane</keyword>
<dbReference type="Pfam" id="PF10377">
    <property type="entry name" value="ATG11"/>
    <property type="match status" value="1"/>
</dbReference>
<keyword evidence="5 7" id="KW-0175">Coiled coil</keyword>
<evidence type="ECO:0000259" key="8">
    <source>
        <dbReference type="Pfam" id="PF04108"/>
    </source>
</evidence>
<feature type="domain" description="Autophagy protein ATG17-like" evidence="8">
    <location>
        <begin position="122"/>
        <end position="422"/>
    </location>
</feature>
<evidence type="ECO:0000256" key="1">
    <source>
        <dbReference type="ARBA" id="ARBA00009729"/>
    </source>
</evidence>
<dbReference type="OrthoDB" id="447953at2759"/>
<feature type="coiled-coil region" evidence="7">
    <location>
        <begin position="488"/>
        <end position="515"/>
    </location>
</feature>
<proteinExistence type="inferred from homology"/>
<sequence length="1002" mass="114245">MIQIRRAEDGEAFQTNATLADIEGLGSLESFLQREIGIEENVALAYLSDGRRVRTDNMQDLAGTQDQVIYVFNKYYLDGEFDEVIKLLHLQVPLQPPIEETIAATLPAQLGASYHRTALAHQRFISRTLESLRCQQSALRIASTVLDRNMLNLTDVYDGVAAGAHRELEQQATLIASVDTDLEMASRVQIHREFMSSAVQRTIDAESQARTLGDYVSNENMHQVADTCRKTHEELQERFHQIEASMKRLSDDATEVRLSLSDTRFLDEAEALDQLSRELLSKVSEVVSGLDSPVANVEALLPELRQLDISIRNAVSSITKLKNTSTVHCLHGLRQTNVLNNELISLPADLIALESSFRTKNAFPDLRRLHNLVYAYGATLIEIVRRKEFARLFYKRCQAILEVMAKLSAAERKRREVYRGEVHGQLVFDLKGMEEAVPSIDFSPSGGKDTDSLYSLERTDVSSLLRILEDLEWYAQSLKDNGVALANIRETRANLQILIDKMDALEADLDRITERSLLSSSWRRLSDANEQGFQELAGYPRELEEKKADNESTFDEERRALKTEIAHLKEQLRTSSREHVERLERELRQARAQIETEATTPRIREDRHRDILSNVERQRQELSDALLEATNRTKAAEVLRQQLSRAREEAEEIRALEARNAARIMKLLEDQDETLRSLEQARARGENLEAQIDTMGNERGEMKQAPEKASEEKDGLLRAQASDHDRQLRDYLGEADRDRALLGHQFFKPKAEVEKKATAQAEMKENDDVSLREELQRVERELQDARHVENALRGNSRAGRVPQWELEQKVEEAERLVAQLLETSIAYRTAHFKALTVAQKNVNHDSSVPLDEPPPVDPSNPAGAVEILRSFDHDHFLEVIANTSSTIRKWQKQCKEYRERAKGKISFRNFAKGDLALFLPTRNSKLKPWAAFNVSFPHYFLQATGNLAEKIKTREWLVARITSITERVVDPKDPNSNPYGLGDNVKYYMVEVEDWKQPDTTV</sequence>
<comment type="subunit">
    <text evidence="6">Homodimer.</text>
</comment>
<dbReference type="GO" id="GO:0034517">
    <property type="term" value="P:ribophagy"/>
    <property type="evidence" value="ECO:0007669"/>
    <property type="project" value="TreeGrafter"/>
</dbReference>
<dbReference type="GO" id="GO:0060090">
    <property type="term" value="F:molecular adaptor activity"/>
    <property type="evidence" value="ECO:0007669"/>
    <property type="project" value="TreeGrafter"/>
</dbReference>
<dbReference type="PANTHER" id="PTHR13222">
    <property type="entry name" value="RB1-INDUCIBLE COILED-COIL"/>
    <property type="match status" value="1"/>
</dbReference>
<protein>
    <recommendedName>
        <fullName evidence="6">Autophagy-related protein 11</fullName>
    </recommendedName>
</protein>
<dbReference type="GO" id="GO:0034045">
    <property type="term" value="C:phagophore assembly site membrane"/>
    <property type="evidence" value="ECO:0007669"/>
    <property type="project" value="UniProtKB-SubCell"/>
</dbReference>
<dbReference type="Proteomes" id="UP000759537">
    <property type="component" value="Unassembled WGS sequence"/>
</dbReference>
<evidence type="ECO:0000313" key="11">
    <source>
        <dbReference type="Proteomes" id="UP000759537"/>
    </source>
</evidence>
<dbReference type="GO" id="GO:0061709">
    <property type="term" value="P:reticulophagy"/>
    <property type="evidence" value="ECO:0007669"/>
    <property type="project" value="TreeGrafter"/>
</dbReference>
<dbReference type="GO" id="GO:0015031">
    <property type="term" value="P:protein transport"/>
    <property type="evidence" value="ECO:0007669"/>
    <property type="project" value="UniProtKB-KW"/>
</dbReference>
<keyword evidence="11" id="KW-1185">Reference proteome</keyword>
<dbReference type="InterPro" id="IPR040040">
    <property type="entry name" value="ATG11"/>
</dbReference>
<evidence type="ECO:0000256" key="7">
    <source>
        <dbReference type="SAM" id="Coils"/>
    </source>
</evidence>
<evidence type="ECO:0000256" key="6">
    <source>
        <dbReference type="RuleBase" id="RU367075"/>
    </source>
</evidence>